<dbReference type="OrthoDB" id="2380109at2"/>
<dbReference type="RefSeq" id="WP_093056130.1">
    <property type="nucleotide sequence ID" value="NZ_FOGT01000028.1"/>
</dbReference>
<keyword evidence="2" id="KW-1185">Reference proteome</keyword>
<dbReference type="EMBL" id="FOGT01000028">
    <property type="protein sequence ID" value="SES42299.1"/>
    <property type="molecule type" value="Genomic_DNA"/>
</dbReference>
<proteinExistence type="predicted"/>
<evidence type="ECO:0000313" key="1">
    <source>
        <dbReference type="EMBL" id="SES42299.1"/>
    </source>
</evidence>
<dbReference type="AlphaFoldDB" id="A0A1H9X898"/>
<name>A0A1H9X898_9BACI</name>
<organism evidence="1 2">
    <name type="scientific">Salipaludibacillus aurantiacus</name>
    <dbReference type="NCBI Taxonomy" id="1601833"/>
    <lineage>
        <taxon>Bacteria</taxon>
        <taxon>Bacillati</taxon>
        <taxon>Bacillota</taxon>
        <taxon>Bacilli</taxon>
        <taxon>Bacillales</taxon>
        <taxon>Bacillaceae</taxon>
    </lineage>
</organism>
<protein>
    <submittedName>
        <fullName evidence="1">YaaC-like Protein</fullName>
    </submittedName>
</protein>
<dbReference type="Proteomes" id="UP000198571">
    <property type="component" value="Unassembled WGS sequence"/>
</dbReference>
<dbReference type="Pfam" id="PF14175">
    <property type="entry name" value="YaaC"/>
    <property type="match status" value="1"/>
</dbReference>
<gene>
    <name evidence="1" type="ORF">SAMN05518684_12836</name>
</gene>
<evidence type="ECO:0000313" key="2">
    <source>
        <dbReference type="Proteomes" id="UP000198571"/>
    </source>
</evidence>
<sequence>MNQQPAFTSLFLSSAFTRQYLKNSYEKRHINKPAEKAYQNSYACVYYVEMGNQYFQQGQKAPLTIQPVLLFYGLSHWLKAALLTVDPDYPATTQVLAHGLSARKKKKQGYQFLSDDVRIQKEGLFPYLSEKLFHVKQISGEKVKMRYLLLSLPEMQPLFQTVFKEPGLQQLTPETDSSFTLPLEAFSDWPDTLNTWVRQLSTDINGTVSCRKEENLLYMTLSSLPSQEACFFRQGIDGSYYAPVIQPLFNMTYPELLVHYMLLYQLSMICRYEIEWWGELNYTFSSNDLPIIKEFLNITQLKSKQLLEMFFLE</sequence>
<reference evidence="2" key="1">
    <citation type="submission" date="2016-10" db="EMBL/GenBank/DDBJ databases">
        <authorList>
            <person name="Varghese N."/>
            <person name="Submissions S."/>
        </authorList>
    </citation>
    <scope>NUCLEOTIDE SEQUENCE [LARGE SCALE GENOMIC DNA]</scope>
    <source>
        <strain evidence="2">S9</strain>
    </source>
</reference>
<dbReference type="STRING" id="1601833.SAMN05518684_12836"/>
<dbReference type="InterPro" id="IPR026988">
    <property type="entry name" value="YaaC-like"/>
</dbReference>
<accession>A0A1H9X898</accession>